<feature type="compositionally biased region" description="Polar residues" evidence="1">
    <location>
        <begin position="21"/>
        <end position="34"/>
    </location>
</feature>
<comment type="caution">
    <text evidence="2">The sequence shown here is derived from an EMBL/GenBank/DDBJ whole genome shotgun (WGS) entry which is preliminary data.</text>
</comment>
<dbReference type="GO" id="GO:0005739">
    <property type="term" value="C:mitochondrion"/>
    <property type="evidence" value="ECO:0007669"/>
    <property type="project" value="GOC"/>
</dbReference>
<keyword evidence="3" id="KW-1185">Reference proteome</keyword>
<accession>A0A9N8WM81</accession>
<feature type="region of interest" description="Disordered" evidence="1">
    <location>
        <begin position="1"/>
        <end position="43"/>
    </location>
</feature>
<sequence length="187" mass="21419">MGGAISKQIPTRKFTEKVATNVKSSASETRSQINNEREAETTARPLASMTRDRAIEVDGKDPHLLQNLSSIEQVMMPKTNIRYKQSNNMRVILNRRKAIKEQEESDDTQIGRNRLTIQDIHQLFENRKSAPQEWTIEILATHYNLEPSTVQTLLKHVNTVEGVWVDDLAKVKYQRKSNQRPDAAPIN</sequence>
<dbReference type="EMBL" id="CAJVPL010000357">
    <property type="protein sequence ID" value="CAG8487282.1"/>
    <property type="molecule type" value="Genomic_DNA"/>
</dbReference>
<dbReference type="AlphaFoldDB" id="A0A9N8WM81"/>
<organism evidence="2 3">
    <name type="scientific">Ambispora gerdemannii</name>
    <dbReference type="NCBI Taxonomy" id="144530"/>
    <lineage>
        <taxon>Eukaryota</taxon>
        <taxon>Fungi</taxon>
        <taxon>Fungi incertae sedis</taxon>
        <taxon>Mucoromycota</taxon>
        <taxon>Glomeromycotina</taxon>
        <taxon>Glomeromycetes</taxon>
        <taxon>Archaeosporales</taxon>
        <taxon>Ambisporaceae</taxon>
        <taxon>Ambispora</taxon>
    </lineage>
</organism>
<dbReference type="GO" id="GO:0032981">
    <property type="term" value="P:mitochondrial respiratory chain complex I assembly"/>
    <property type="evidence" value="ECO:0007669"/>
    <property type="project" value="InterPro"/>
</dbReference>
<name>A0A9N8WM81_9GLOM</name>
<dbReference type="OrthoDB" id="4085451at2759"/>
<gene>
    <name evidence="2" type="ORF">AGERDE_LOCUS3554</name>
</gene>
<reference evidence="2" key="1">
    <citation type="submission" date="2021-06" db="EMBL/GenBank/DDBJ databases">
        <authorList>
            <person name="Kallberg Y."/>
            <person name="Tangrot J."/>
            <person name="Rosling A."/>
        </authorList>
    </citation>
    <scope>NUCLEOTIDE SEQUENCE</scope>
    <source>
        <strain evidence="2">MT106</strain>
    </source>
</reference>
<protein>
    <submittedName>
        <fullName evidence="2">12088_t:CDS:1</fullName>
    </submittedName>
</protein>
<dbReference type="Proteomes" id="UP000789831">
    <property type="component" value="Unassembled WGS sequence"/>
</dbReference>
<dbReference type="InterPro" id="IPR009622">
    <property type="entry name" value="NDUFAF4"/>
</dbReference>
<evidence type="ECO:0000313" key="2">
    <source>
        <dbReference type="EMBL" id="CAG8487282.1"/>
    </source>
</evidence>
<dbReference type="Pfam" id="PF06784">
    <property type="entry name" value="UPF0240"/>
    <property type="match status" value="1"/>
</dbReference>
<evidence type="ECO:0000256" key="1">
    <source>
        <dbReference type="SAM" id="MobiDB-lite"/>
    </source>
</evidence>
<evidence type="ECO:0000313" key="3">
    <source>
        <dbReference type="Proteomes" id="UP000789831"/>
    </source>
</evidence>
<proteinExistence type="predicted"/>